<feature type="transmembrane region" description="Helical" evidence="1">
    <location>
        <begin position="234"/>
        <end position="252"/>
    </location>
</feature>
<keyword evidence="1" id="KW-0472">Membrane</keyword>
<organism evidence="2 3">
    <name type="scientific">Acaulospora morrowiae</name>
    <dbReference type="NCBI Taxonomy" id="94023"/>
    <lineage>
        <taxon>Eukaryota</taxon>
        <taxon>Fungi</taxon>
        <taxon>Fungi incertae sedis</taxon>
        <taxon>Mucoromycota</taxon>
        <taxon>Glomeromycotina</taxon>
        <taxon>Glomeromycetes</taxon>
        <taxon>Diversisporales</taxon>
        <taxon>Acaulosporaceae</taxon>
        <taxon>Acaulospora</taxon>
    </lineage>
</organism>
<dbReference type="AlphaFoldDB" id="A0A9N9ARG1"/>
<feature type="transmembrane region" description="Helical" evidence="1">
    <location>
        <begin position="353"/>
        <end position="375"/>
    </location>
</feature>
<gene>
    <name evidence="2" type="ORF">AMORRO_LOCUS5034</name>
</gene>
<dbReference type="EMBL" id="CAJVPV010002913">
    <property type="protein sequence ID" value="CAG8538958.1"/>
    <property type="molecule type" value="Genomic_DNA"/>
</dbReference>
<proteinExistence type="predicted"/>
<feature type="transmembrane region" description="Helical" evidence="1">
    <location>
        <begin position="538"/>
        <end position="555"/>
    </location>
</feature>
<sequence length="579" mass="66645">MIEFTRIPKEICEENGIIGVVSKWLPPFSGLIIIADNGLPDTIEGWSLDFVSSVLFLPQIRGLYNCMSCFHAMCGTNFTRSVHGVSGSDVWGEGVENYIITKDQPCLCWLPCMPSNMWGMINCEREAKGWCITTLDTSITKNENCEDNMANDGFIKCPDGPWNPIGNCGVEKIAKNFPFIPHDSMSRFHCYMQVHTLSWLAKYSKCDSLGSLESFHHLVNELESYHEGLHEAQLVIMIVMSLCSSYVIYLFYRSVENADCNINKAWWVNLGLFIFGIIMSCVCFVPGIKFDKFKEKFPETSTLILAYIDFYETTISDNILSAYLLKGEIEKFARELMTYNIQPNSENTISSGLLVMFICWSGTMFVIMDLILGGWHSVGSLTFIFIISIIRVIATHWRLWMKDNSGFIFKFNIDFACCIKDKGIRDNFIKMIMDDWKIKRGWKHGMRFSDCRCLGVDQEIQVTNVDRNKVDILQCHFKCTESISGVHPLWLTYLDDRGELKCKKCIHNNGNLCGYEDYEENRCRDGYSKERKRLKKENSICIIILYIMIFLRRFMSLLGRSFITVLRIGKKRKVEESNA</sequence>
<keyword evidence="3" id="KW-1185">Reference proteome</keyword>
<protein>
    <submittedName>
        <fullName evidence="2">15471_t:CDS:1</fullName>
    </submittedName>
</protein>
<feature type="transmembrane region" description="Helical" evidence="1">
    <location>
        <begin position="264"/>
        <end position="288"/>
    </location>
</feature>
<keyword evidence="1" id="KW-0812">Transmembrane</keyword>
<reference evidence="2" key="1">
    <citation type="submission" date="2021-06" db="EMBL/GenBank/DDBJ databases">
        <authorList>
            <person name="Kallberg Y."/>
            <person name="Tangrot J."/>
            <person name="Rosling A."/>
        </authorList>
    </citation>
    <scope>NUCLEOTIDE SEQUENCE</scope>
    <source>
        <strain evidence="2">CL551</strain>
    </source>
</reference>
<accession>A0A9N9ARG1</accession>
<evidence type="ECO:0000313" key="3">
    <source>
        <dbReference type="Proteomes" id="UP000789342"/>
    </source>
</evidence>
<name>A0A9N9ARG1_9GLOM</name>
<feature type="transmembrane region" description="Helical" evidence="1">
    <location>
        <begin position="381"/>
        <end position="400"/>
    </location>
</feature>
<keyword evidence="1" id="KW-1133">Transmembrane helix</keyword>
<evidence type="ECO:0000256" key="1">
    <source>
        <dbReference type="SAM" id="Phobius"/>
    </source>
</evidence>
<evidence type="ECO:0000313" key="2">
    <source>
        <dbReference type="EMBL" id="CAG8538958.1"/>
    </source>
</evidence>
<dbReference type="OrthoDB" id="10618629at2759"/>
<comment type="caution">
    <text evidence="2">The sequence shown here is derived from an EMBL/GenBank/DDBJ whole genome shotgun (WGS) entry which is preliminary data.</text>
</comment>
<dbReference type="Proteomes" id="UP000789342">
    <property type="component" value="Unassembled WGS sequence"/>
</dbReference>